<sequence length="125" mass="13808">MSALTSQRLIALVFLTLGGWALFAPASVIELAITPEYQDSTYLTAFTMACFGSQAVLFGVMALVVEWPPRAFLVFAAALLPFFWFNYHFHYVEPVLTSIGMLDFAGNVTMLLLALLGWRAAKHAE</sequence>
<protein>
    <recommendedName>
        <fullName evidence="4">DoxX-like family protein</fullName>
    </recommendedName>
</protein>
<comment type="caution">
    <text evidence="2">The sequence shown here is derived from an EMBL/GenBank/DDBJ whole genome shotgun (WGS) entry which is preliminary data.</text>
</comment>
<dbReference type="RefSeq" id="WP_160613582.1">
    <property type="nucleotide sequence ID" value="NZ_JAUFQM010000001.1"/>
</dbReference>
<name>A0A844Z6S3_9SPHN</name>
<organism evidence="2 3">
    <name type="scientific">Pontixanthobacter aestiaquae</name>
    <dbReference type="NCBI Taxonomy" id="1509367"/>
    <lineage>
        <taxon>Bacteria</taxon>
        <taxon>Pseudomonadati</taxon>
        <taxon>Pseudomonadota</taxon>
        <taxon>Alphaproteobacteria</taxon>
        <taxon>Sphingomonadales</taxon>
        <taxon>Erythrobacteraceae</taxon>
        <taxon>Pontixanthobacter</taxon>
    </lineage>
</organism>
<feature type="transmembrane region" description="Helical" evidence="1">
    <location>
        <begin position="95"/>
        <end position="118"/>
    </location>
</feature>
<feature type="transmembrane region" description="Helical" evidence="1">
    <location>
        <begin position="42"/>
        <end position="64"/>
    </location>
</feature>
<keyword evidence="1" id="KW-0472">Membrane</keyword>
<keyword evidence="1" id="KW-1133">Transmembrane helix</keyword>
<evidence type="ECO:0000313" key="3">
    <source>
        <dbReference type="Proteomes" id="UP000460290"/>
    </source>
</evidence>
<accession>A0A844Z6S3</accession>
<proteinExistence type="predicted"/>
<dbReference type="EMBL" id="WTYZ01000001">
    <property type="protein sequence ID" value="MXO83204.1"/>
    <property type="molecule type" value="Genomic_DNA"/>
</dbReference>
<evidence type="ECO:0000313" key="2">
    <source>
        <dbReference type="EMBL" id="MXO83204.1"/>
    </source>
</evidence>
<gene>
    <name evidence="2" type="ORF">GRI35_07460</name>
</gene>
<dbReference type="Proteomes" id="UP000460290">
    <property type="component" value="Unassembled WGS sequence"/>
</dbReference>
<dbReference type="AlphaFoldDB" id="A0A844Z6S3"/>
<keyword evidence="1" id="KW-0812">Transmembrane</keyword>
<reference evidence="2 3" key="1">
    <citation type="submission" date="2019-12" db="EMBL/GenBank/DDBJ databases">
        <title>Genomic-based taxomic classification of the family Erythrobacteraceae.</title>
        <authorList>
            <person name="Xu L."/>
        </authorList>
    </citation>
    <scope>NUCLEOTIDE SEQUENCE [LARGE SCALE GENOMIC DNA]</scope>
    <source>
        <strain evidence="2 3">KCTC 42006</strain>
    </source>
</reference>
<evidence type="ECO:0000256" key="1">
    <source>
        <dbReference type="SAM" id="Phobius"/>
    </source>
</evidence>
<keyword evidence="3" id="KW-1185">Reference proteome</keyword>
<dbReference type="OrthoDB" id="7594441at2"/>
<feature type="transmembrane region" description="Helical" evidence="1">
    <location>
        <begin position="71"/>
        <end position="89"/>
    </location>
</feature>
<evidence type="ECO:0008006" key="4">
    <source>
        <dbReference type="Google" id="ProtNLM"/>
    </source>
</evidence>